<evidence type="ECO:0000313" key="2">
    <source>
        <dbReference type="EMBL" id="GKV45665.1"/>
    </source>
</evidence>
<comment type="caution">
    <text evidence="2">The sequence shown here is derived from an EMBL/GenBank/DDBJ whole genome shotgun (WGS) entry which is preliminary data.</text>
</comment>
<name>A0AAV5M7B6_9ROSI</name>
<keyword evidence="1" id="KW-0472">Membrane</keyword>
<gene>
    <name evidence="2" type="ORF">SLEP1_g52723</name>
</gene>
<feature type="transmembrane region" description="Helical" evidence="1">
    <location>
        <begin position="39"/>
        <end position="64"/>
    </location>
</feature>
<keyword evidence="1" id="KW-1133">Transmembrane helix</keyword>
<organism evidence="2 3">
    <name type="scientific">Rubroshorea leprosula</name>
    <dbReference type="NCBI Taxonomy" id="152421"/>
    <lineage>
        <taxon>Eukaryota</taxon>
        <taxon>Viridiplantae</taxon>
        <taxon>Streptophyta</taxon>
        <taxon>Embryophyta</taxon>
        <taxon>Tracheophyta</taxon>
        <taxon>Spermatophyta</taxon>
        <taxon>Magnoliopsida</taxon>
        <taxon>eudicotyledons</taxon>
        <taxon>Gunneridae</taxon>
        <taxon>Pentapetalae</taxon>
        <taxon>rosids</taxon>
        <taxon>malvids</taxon>
        <taxon>Malvales</taxon>
        <taxon>Dipterocarpaceae</taxon>
        <taxon>Rubroshorea</taxon>
    </lineage>
</organism>
<keyword evidence="3" id="KW-1185">Reference proteome</keyword>
<dbReference type="Proteomes" id="UP001054252">
    <property type="component" value="Unassembled WGS sequence"/>
</dbReference>
<dbReference type="EMBL" id="BPVZ01000197">
    <property type="protein sequence ID" value="GKV45665.1"/>
    <property type="molecule type" value="Genomic_DNA"/>
</dbReference>
<evidence type="ECO:0000256" key="1">
    <source>
        <dbReference type="SAM" id="Phobius"/>
    </source>
</evidence>
<dbReference type="AlphaFoldDB" id="A0AAV5M7B6"/>
<evidence type="ECO:0000313" key="3">
    <source>
        <dbReference type="Proteomes" id="UP001054252"/>
    </source>
</evidence>
<proteinExistence type="predicted"/>
<sequence>MAMPCDIWQRMAHFRPAMEGAKGVFCVELGYSDLISQTISLNFFLVFSFSLFLYSCACLNPLLLPLPRSSSLILDSLKRESYTTISHDYRKETSSPLFFLTSIKSRSQLTSMGT</sequence>
<accession>A0AAV5M7B6</accession>
<keyword evidence="1" id="KW-0812">Transmembrane</keyword>
<reference evidence="2 3" key="1">
    <citation type="journal article" date="2021" name="Commun. Biol.">
        <title>The genome of Shorea leprosula (Dipterocarpaceae) highlights the ecological relevance of drought in aseasonal tropical rainforests.</title>
        <authorList>
            <person name="Ng K.K.S."/>
            <person name="Kobayashi M.J."/>
            <person name="Fawcett J.A."/>
            <person name="Hatakeyama M."/>
            <person name="Paape T."/>
            <person name="Ng C.H."/>
            <person name="Ang C.C."/>
            <person name="Tnah L.H."/>
            <person name="Lee C.T."/>
            <person name="Nishiyama T."/>
            <person name="Sese J."/>
            <person name="O'Brien M.J."/>
            <person name="Copetti D."/>
            <person name="Mohd Noor M.I."/>
            <person name="Ong R.C."/>
            <person name="Putra M."/>
            <person name="Sireger I.Z."/>
            <person name="Indrioko S."/>
            <person name="Kosugi Y."/>
            <person name="Izuno A."/>
            <person name="Isagi Y."/>
            <person name="Lee S.L."/>
            <person name="Shimizu K.K."/>
        </authorList>
    </citation>
    <scope>NUCLEOTIDE SEQUENCE [LARGE SCALE GENOMIC DNA]</scope>
    <source>
        <strain evidence="2">214</strain>
    </source>
</reference>
<protein>
    <submittedName>
        <fullName evidence="2">Uncharacterized protein</fullName>
    </submittedName>
</protein>